<dbReference type="RefSeq" id="WP_344814999.1">
    <property type="nucleotide sequence ID" value="NZ_BAABCT010000001.1"/>
</dbReference>
<name>A0ABP7V9Y1_9FLAO</name>
<evidence type="ECO:0000313" key="2">
    <source>
        <dbReference type="Proteomes" id="UP001500367"/>
    </source>
</evidence>
<keyword evidence="2" id="KW-1185">Reference proteome</keyword>
<proteinExistence type="predicted"/>
<reference evidence="2" key="1">
    <citation type="journal article" date="2019" name="Int. J. Syst. Evol. Microbiol.">
        <title>The Global Catalogue of Microorganisms (GCM) 10K type strain sequencing project: providing services to taxonomists for standard genome sequencing and annotation.</title>
        <authorList>
            <consortium name="The Broad Institute Genomics Platform"/>
            <consortium name="The Broad Institute Genome Sequencing Center for Infectious Disease"/>
            <person name="Wu L."/>
            <person name="Ma J."/>
        </authorList>
    </citation>
    <scope>NUCLEOTIDE SEQUENCE [LARGE SCALE GENOMIC DNA]</scope>
    <source>
        <strain evidence="2">JCM 17069</strain>
    </source>
</reference>
<gene>
    <name evidence="1" type="ORF">GCM10022389_02320</name>
</gene>
<protein>
    <recommendedName>
        <fullName evidence="3">RES domain-containing protein</fullName>
    </recommendedName>
</protein>
<evidence type="ECO:0008006" key="3">
    <source>
        <dbReference type="Google" id="ProtNLM"/>
    </source>
</evidence>
<dbReference type="EMBL" id="BAABCT010000001">
    <property type="protein sequence ID" value="GAA4061427.1"/>
    <property type="molecule type" value="Genomic_DNA"/>
</dbReference>
<evidence type="ECO:0000313" key="1">
    <source>
        <dbReference type="EMBL" id="GAA4061427.1"/>
    </source>
</evidence>
<dbReference type="Proteomes" id="UP001500367">
    <property type="component" value="Unassembled WGS sequence"/>
</dbReference>
<accession>A0ABP7V9Y1</accession>
<organism evidence="1 2">
    <name type="scientific">Flavobacterium cheonanense</name>
    <dbReference type="NCBI Taxonomy" id="706183"/>
    <lineage>
        <taxon>Bacteria</taxon>
        <taxon>Pseudomonadati</taxon>
        <taxon>Bacteroidota</taxon>
        <taxon>Flavobacteriia</taxon>
        <taxon>Flavobacteriales</taxon>
        <taxon>Flavobacteriaceae</taxon>
        <taxon>Flavobacterium</taxon>
    </lineage>
</organism>
<comment type="caution">
    <text evidence="1">The sequence shown here is derived from an EMBL/GenBank/DDBJ whole genome shotgun (WGS) entry which is preliminary data.</text>
</comment>
<sequence>MIDSFLKSQQVFIENWANSPDKEFEKSIFSTLKSVNNKITPFLDYLPEPYLGNPYKADGVFLNYNPGPILELEQHKVNGIFINDYNAINDYQHFAINTPYFNGKKGFWFDRQFFLSRLLNKPFENTSLFALEICPFHSSSFKLSALDIFTASSYIESNVLKIAEEVAKQSALKTIISVGKDYYHLFNLLNYKLIKEIDQTTTIDNWPKNKLGTKINRSISLWQSPSGGIYLNTWAPGSNKISSKEFDIIINNKIINKM</sequence>